<gene>
    <name evidence="1" type="ORF">NU09_3130</name>
</gene>
<evidence type="ECO:0008006" key="3">
    <source>
        <dbReference type="Google" id="ProtNLM"/>
    </source>
</evidence>
<comment type="caution">
    <text evidence="1">The sequence shown here is derived from an EMBL/GenBank/DDBJ whole genome shotgun (WGS) entry which is preliminary data.</text>
</comment>
<protein>
    <recommendedName>
        <fullName evidence="3">Lipoprotein</fullName>
    </recommendedName>
</protein>
<accession>A0A444W698</accession>
<keyword evidence="2" id="KW-1185">Reference proteome</keyword>
<dbReference type="AlphaFoldDB" id="A0A444W698"/>
<evidence type="ECO:0000313" key="2">
    <source>
        <dbReference type="Proteomes" id="UP000289775"/>
    </source>
</evidence>
<reference evidence="1 2" key="1">
    <citation type="submission" date="2014-12" db="EMBL/GenBank/DDBJ databases">
        <title>Genome sequence of Flavobacterium beibuense RSKm HC5.</title>
        <authorList>
            <person name="Kim J.F."/>
            <person name="Song J.Y."/>
            <person name="Kwak M.-J."/>
            <person name="Lee S.-W."/>
        </authorList>
    </citation>
    <scope>NUCLEOTIDE SEQUENCE [LARGE SCALE GENOMIC DNA]</scope>
    <source>
        <strain evidence="1 2">RSKm HC5</strain>
    </source>
</reference>
<dbReference type="EMBL" id="JUIW01000011">
    <property type="protein sequence ID" value="RYJ41387.1"/>
    <property type="molecule type" value="Genomic_DNA"/>
</dbReference>
<proteinExistence type="predicted"/>
<organism evidence="1 2">
    <name type="scientific">Flavobacterium beibuense</name>
    <dbReference type="NCBI Taxonomy" id="657326"/>
    <lineage>
        <taxon>Bacteria</taxon>
        <taxon>Pseudomonadati</taxon>
        <taxon>Bacteroidota</taxon>
        <taxon>Flavobacteriia</taxon>
        <taxon>Flavobacteriales</taxon>
        <taxon>Flavobacteriaceae</taxon>
        <taxon>Flavobacterium</taxon>
    </lineage>
</organism>
<sequence>MKKYLILIAITIFLIGCNKREPKPLKAAKPNAQKLLKPGEWISEIDSMSGISIREDRLAFFKDMKFTSDKVYEYELIDSVYISSNTENKVGEYLTIHKPKDTLRYKIISKSENSLTLKIGNQNETFNIKRKP</sequence>
<dbReference type="RefSeq" id="WP_129752205.1">
    <property type="nucleotide sequence ID" value="NZ_JUIW01000011.1"/>
</dbReference>
<evidence type="ECO:0000313" key="1">
    <source>
        <dbReference type="EMBL" id="RYJ41387.1"/>
    </source>
</evidence>
<dbReference type="PROSITE" id="PS51257">
    <property type="entry name" value="PROKAR_LIPOPROTEIN"/>
    <property type="match status" value="1"/>
</dbReference>
<name>A0A444W698_9FLAO</name>
<dbReference type="Proteomes" id="UP000289775">
    <property type="component" value="Unassembled WGS sequence"/>
</dbReference>
<dbReference type="OrthoDB" id="1361437at2"/>